<keyword evidence="7" id="KW-1185">Reference proteome</keyword>
<dbReference type="Pfam" id="PF04588">
    <property type="entry name" value="HIG_1_N"/>
    <property type="match status" value="1"/>
</dbReference>
<evidence type="ECO:0000256" key="1">
    <source>
        <dbReference type="ARBA" id="ARBA00022692"/>
    </source>
</evidence>
<dbReference type="InterPro" id="IPR007667">
    <property type="entry name" value="Hypoxia_induced_domain"/>
</dbReference>
<keyword evidence="1 4" id="KW-0812">Transmembrane</keyword>
<comment type="caution">
    <text evidence="6">The sequence shown here is derived from an EMBL/GenBank/DDBJ whole genome shotgun (WGS) entry which is preliminary data.</text>
</comment>
<evidence type="ECO:0000256" key="4">
    <source>
        <dbReference type="SAM" id="Phobius"/>
    </source>
</evidence>
<dbReference type="RefSeq" id="WP_035536308.1">
    <property type="nucleotide sequence ID" value="NZ_ARYL01000005.1"/>
</dbReference>
<name>A0A059G9F1_9PROT</name>
<proteinExistence type="predicted"/>
<dbReference type="EMBL" id="ARYL01000005">
    <property type="protein sequence ID" value="KDA03467.1"/>
    <property type="molecule type" value="Genomic_DNA"/>
</dbReference>
<organism evidence="6 7">
    <name type="scientific">Hyphomonas oceanitis SCH89</name>
    <dbReference type="NCBI Taxonomy" id="1280953"/>
    <lineage>
        <taxon>Bacteria</taxon>
        <taxon>Pseudomonadati</taxon>
        <taxon>Pseudomonadota</taxon>
        <taxon>Alphaproteobacteria</taxon>
        <taxon>Hyphomonadales</taxon>
        <taxon>Hyphomonadaceae</taxon>
        <taxon>Hyphomonas</taxon>
    </lineage>
</organism>
<evidence type="ECO:0000256" key="2">
    <source>
        <dbReference type="ARBA" id="ARBA00022989"/>
    </source>
</evidence>
<feature type="transmembrane region" description="Helical" evidence="4">
    <location>
        <begin position="6"/>
        <end position="25"/>
    </location>
</feature>
<dbReference type="STRING" id="1280953.HOC_04919"/>
<protein>
    <recommendedName>
        <fullName evidence="5">HIG1 domain-containing protein</fullName>
    </recommendedName>
</protein>
<dbReference type="Proteomes" id="UP000024942">
    <property type="component" value="Unassembled WGS sequence"/>
</dbReference>
<feature type="transmembrane region" description="Helical" evidence="4">
    <location>
        <begin position="46"/>
        <end position="66"/>
    </location>
</feature>
<dbReference type="Gene3D" id="6.10.140.1320">
    <property type="match status" value="1"/>
</dbReference>
<reference evidence="6 7" key="1">
    <citation type="journal article" date="2014" name="Antonie Van Leeuwenhoek">
        <title>Hyphomonas beringensis sp. nov. and Hyphomonas chukchiensis sp. nov., isolated from surface seawater of the Bering Sea and Chukchi Sea.</title>
        <authorList>
            <person name="Li C."/>
            <person name="Lai Q."/>
            <person name="Li G."/>
            <person name="Dong C."/>
            <person name="Wang J."/>
            <person name="Liao Y."/>
            <person name="Shao Z."/>
        </authorList>
    </citation>
    <scope>NUCLEOTIDE SEQUENCE [LARGE SCALE GENOMIC DNA]</scope>
    <source>
        <strain evidence="6 7">SCH89</strain>
    </source>
</reference>
<evidence type="ECO:0000256" key="3">
    <source>
        <dbReference type="ARBA" id="ARBA00023136"/>
    </source>
</evidence>
<feature type="domain" description="HIG1" evidence="5">
    <location>
        <begin position="1"/>
        <end position="70"/>
    </location>
</feature>
<gene>
    <name evidence="6" type="ORF">HOC_04919</name>
</gene>
<keyword evidence="3 4" id="KW-0472">Membrane</keyword>
<sequence length="70" mass="7511">MQTFLSIAFYVGIAALVIVLFLGIANLARTDDNQASRSNKLMRLRIFVQAIVIAILVALGALAGAFKIGF</sequence>
<dbReference type="eggNOG" id="ENOG5031BMH">
    <property type="taxonomic scope" value="Bacteria"/>
</dbReference>
<evidence type="ECO:0000313" key="7">
    <source>
        <dbReference type="Proteomes" id="UP000024942"/>
    </source>
</evidence>
<dbReference type="PATRIC" id="fig|1280953.3.peg.990"/>
<dbReference type="PROSITE" id="PS51503">
    <property type="entry name" value="HIG1"/>
    <property type="match status" value="1"/>
</dbReference>
<accession>A0A059G9F1</accession>
<evidence type="ECO:0000259" key="5">
    <source>
        <dbReference type="PROSITE" id="PS51503"/>
    </source>
</evidence>
<dbReference type="OrthoDB" id="7620637at2"/>
<dbReference type="AlphaFoldDB" id="A0A059G9F1"/>
<evidence type="ECO:0000313" key="6">
    <source>
        <dbReference type="EMBL" id="KDA03467.1"/>
    </source>
</evidence>
<keyword evidence="2 4" id="KW-1133">Transmembrane helix</keyword>